<feature type="compositionally biased region" description="Basic and acidic residues" evidence="1">
    <location>
        <begin position="159"/>
        <end position="168"/>
    </location>
</feature>
<sequence length="339" mass="38473">MSATWKTKAEEIIDRCENKPNQDEWMTVKRCLNKLQEDLKCFSEKYPEEAKKRKIQLNTRSSTMPNSDALKNDDVTTVVKYLKKAHTYHHDLPKPKAEAAMRDFSDMVDCLFYFKQIEQEQGKGKNVSVIDVQGGTAPSGTGGQQKDLDEIFSDSKKPKNVFDSEFSKTHNKNQTRGSKDNTLSKTLPPNLSKNEIPPKTEKQEGTTRTDREENKDEKERLINVADVRNKFQSDSLSKTVVHSKPANSPKPTTKSTGQTFSKTLPTTKQFKNGIQKDGEKLEIAEGGKEMEAGKKCENSAGDSKDNEFKQKIQELESKIKEMENKNKTLNETVNVTEKR</sequence>
<protein>
    <submittedName>
        <fullName evidence="2">Uncharacterized protein</fullName>
    </submittedName>
</protein>
<evidence type="ECO:0000313" key="2">
    <source>
        <dbReference type="EMBL" id="KAJ8297797.1"/>
    </source>
</evidence>
<organism evidence="2 3">
    <name type="scientific">Tegillarca granosa</name>
    <name type="common">Malaysian cockle</name>
    <name type="synonym">Anadara granosa</name>
    <dbReference type="NCBI Taxonomy" id="220873"/>
    <lineage>
        <taxon>Eukaryota</taxon>
        <taxon>Metazoa</taxon>
        <taxon>Spiralia</taxon>
        <taxon>Lophotrochozoa</taxon>
        <taxon>Mollusca</taxon>
        <taxon>Bivalvia</taxon>
        <taxon>Autobranchia</taxon>
        <taxon>Pteriomorphia</taxon>
        <taxon>Arcoida</taxon>
        <taxon>Arcoidea</taxon>
        <taxon>Arcidae</taxon>
        <taxon>Tegillarca</taxon>
    </lineage>
</organism>
<feature type="region of interest" description="Disordered" evidence="1">
    <location>
        <begin position="159"/>
        <end position="308"/>
    </location>
</feature>
<feature type="compositionally biased region" description="Polar residues" evidence="1">
    <location>
        <begin position="232"/>
        <end position="272"/>
    </location>
</feature>
<name>A0ABQ9E1L9_TEGGR</name>
<proteinExistence type="predicted"/>
<dbReference type="EMBL" id="JARBDR010000923">
    <property type="protein sequence ID" value="KAJ8297797.1"/>
    <property type="molecule type" value="Genomic_DNA"/>
</dbReference>
<dbReference type="Proteomes" id="UP001217089">
    <property type="component" value="Unassembled WGS sequence"/>
</dbReference>
<accession>A0ABQ9E1L9</accession>
<feature type="compositionally biased region" description="Basic and acidic residues" evidence="1">
    <location>
        <begin position="274"/>
        <end position="308"/>
    </location>
</feature>
<comment type="caution">
    <text evidence="2">The sequence shown here is derived from an EMBL/GenBank/DDBJ whole genome shotgun (WGS) entry which is preliminary data.</text>
</comment>
<evidence type="ECO:0000313" key="3">
    <source>
        <dbReference type="Proteomes" id="UP001217089"/>
    </source>
</evidence>
<reference evidence="2 3" key="1">
    <citation type="submission" date="2022-12" db="EMBL/GenBank/DDBJ databases">
        <title>Chromosome-level genome of Tegillarca granosa.</title>
        <authorList>
            <person name="Kim J."/>
        </authorList>
    </citation>
    <scope>NUCLEOTIDE SEQUENCE [LARGE SCALE GENOMIC DNA]</scope>
    <source>
        <strain evidence="2">Teg-2019</strain>
        <tissue evidence="2">Adductor muscle</tissue>
    </source>
</reference>
<keyword evidence="3" id="KW-1185">Reference proteome</keyword>
<feature type="compositionally biased region" description="Basic and acidic residues" evidence="1">
    <location>
        <begin position="196"/>
        <end position="231"/>
    </location>
</feature>
<evidence type="ECO:0000256" key="1">
    <source>
        <dbReference type="SAM" id="MobiDB-lite"/>
    </source>
</evidence>
<feature type="compositionally biased region" description="Polar residues" evidence="1">
    <location>
        <begin position="172"/>
        <end position="193"/>
    </location>
</feature>
<gene>
    <name evidence="2" type="ORF">KUTeg_024328</name>
</gene>